<reference evidence="3" key="1">
    <citation type="journal article" date="2017" name="Nat. Microbiol.">
        <title>Global analysis of biosynthetic gene clusters reveals vast potential of secondary metabolite production in Penicillium species.</title>
        <authorList>
            <person name="Nielsen J.C."/>
            <person name="Grijseels S."/>
            <person name="Prigent S."/>
            <person name="Ji B."/>
            <person name="Dainat J."/>
            <person name="Nielsen K.F."/>
            <person name="Frisvad J.C."/>
            <person name="Workman M."/>
            <person name="Nielsen J."/>
        </authorList>
    </citation>
    <scope>NUCLEOTIDE SEQUENCE [LARGE SCALE GENOMIC DNA]</scope>
    <source>
        <strain evidence="3">IBT 31811</strain>
    </source>
</reference>
<name>A0A1V6PI49_9EURO</name>
<sequence>MVTAQYGPHDIEGLPPSVKVYHYKGMDDLCLVLSLECNRLYSSFCAAQNTEALTSGGRREIGQDDLITLPQTEGTQSDHVMFIIQPSTFTRDFLHLAEDRPFRGRISYSPKTNILVVKMPLPAHEQASIAFDDTLKLALQEMDLHKAIYSWGRTRLTSGDGITKEADGGWSPRRPPRGASKRPSVVIEVASSETSGKLRRDAHYWVDPARGQANMAIAVKVYAKKTQITIEQWEWNSQLSRPISKSCLTIKKSGDKIHFHPDQPTPQLLIPFHLLFRRPAENNRECDIVFSTQELVEFATVVWGMQFENEQA</sequence>
<evidence type="ECO:0000256" key="1">
    <source>
        <dbReference type="SAM" id="MobiDB-lite"/>
    </source>
</evidence>
<accession>A0A1V6PI49</accession>
<dbReference type="STRING" id="416450.A0A1V6PI49"/>
<organism evidence="2 3">
    <name type="scientific">Penicillium antarcticum</name>
    <dbReference type="NCBI Taxonomy" id="416450"/>
    <lineage>
        <taxon>Eukaryota</taxon>
        <taxon>Fungi</taxon>
        <taxon>Dikarya</taxon>
        <taxon>Ascomycota</taxon>
        <taxon>Pezizomycotina</taxon>
        <taxon>Eurotiomycetes</taxon>
        <taxon>Eurotiomycetidae</taxon>
        <taxon>Eurotiales</taxon>
        <taxon>Aspergillaceae</taxon>
        <taxon>Penicillium</taxon>
    </lineage>
</organism>
<gene>
    <name evidence="2" type="ORF">PENANT_c124G00503</name>
</gene>
<keyword evidence="3" id="KW-1185">Reference proteome</keyword>
<feature type="region of interest" description="Disordered" evidence="1">
    <location>
        <begin position="160"/>
        <end position="184"/>
    </location>
</feature>
<dbReference type="EMBL" id="MDYN01000124">
    <property type="protein sequence ID" value="OQD76725.1"/>
    <property type="molecule type" value="Genomic_DNA"/>
</dbReference>
<protein>
    <submittedName>
        <fullName evidence="2">Uncharacterized protein</fullName>
    </submittedName>
</protein>
<evidence type="ECO:0000313" key="2">
    <source>
        <dbReference type="EMBL" id="OQD76725.1"/>
    </source>
</evidence>
<evidence type="ECO:0000313" key="3">
    <source>
        <dbReference type="Proteomes" id="UP000191672"/>
    </source>
</evidence>
<dbReference type="AlphaFoldDB" id="A0A1V6PI49"/>
<dbReference type="Proteomes" id="UP000191672">
    <property type="component" value="Unassembled WGS sequence"/>
</dbReference>
<proteinExistence type="predicted"/>
<comment type="caution">
    <text evidence="2">The sequence shown here is derived from an EMBL/GenBank/DDBJ whole genome shotgun (WGS) entry which is preliminary data.</text>
</comment>